<dbReference type="HOGENOM" id="CLU_1917770_0_0_1"/>
<protein>
    <submittedName>
        <fullName evidence="1">Uncharacterized protein</fullName>
    </submittedName>
</protein>
<gene>
    <name evidence="1" type="ORF">PDE_01133</name>
</gene>
<sequence length="132" mass="15163">MPKLLKLVILRREESQIMWDIPRRNVQAGRFCRYKQIDHKGQHRNLVYKCPGQAQNAERVMGQYSETAINGSKAKRENAVTRLADSILKEVVCVLLWMTSFGTVDYGIEYGLGAMENATYDWFSVSPFSTLE</sequence>
<evidence type="ECO:0000313" key="2">
    <source>
        <dbReference type="Proteomes" id="UP000019376"/>
    </source>
</evidence>
<reference evidence="1 2" key="1">
    <citation type="journal article" date="2013" name="PLoS ONE">
        <title>Genomic and secretomic analyses reveal unique features of the lignocellulolytic enzyme system of Penicillium decumbens.</title>
        <authorList>
            <person name="Liu G."/>
            <person name="Zhang L."/>
            <person name="Wei X."/>
            <person name="Zou G."/>
            <person name="Qin Y."/>
            <person name="Ma L."/>
            <person name="Li J."/>
            <person name="Zheng H."/>
            <person name="Wang S."/>
            <person name="Wang C."/>
            <person name="Xun L."/>
            <person name="Zhao G.-P."/>
            <person name="Zhou Z."/>
            <person name="Qu Y."/>
        </authorList>
    </citation>
    <scope>NUCLEOTIDE SEQUENCE [LARGE SCALE GENOMIC DNA]</scope>
    <source>
        <strain evidence="2">114-2 / CGMCC 5302</strain>
    </source>
</reference>
<organism evidence="1 2">
    <name type="scientific">Penicillium oxalicum (strain 114-2 / CGMCC 5302)</name>
    <name type="common">Penicillium decumbens</name>
    <dbReference type="NCBI Taxonomy" id="933388"/>
    <lineage>
        <taxon>Eukaryota</taxon>
        <taxon>Fungi</taxon>
        <taxon>Dikarya</taxon>
        <taxon>Ascomycota</taxon>
        <taxon>Pezizomycotina</taxon>
        <taxon>Eurotiomycetes</taxon>
        <taxon>Eurotiomycetidae</taxon>
        <taxon>Eurotiales</taxon>
        <taxon>Aspergillaceae</taxon>
        <taxon>Penicillium</taxon>
    </lineage>
</organism>
<accession>S8AWE5</accession>
<dbReference type="Proteomes" id="UP000019376">
    <property type="component" value="Unassembled WGS sequence"/>
</dbReference>
<evidence type="ECO:0000313" key="1">
    <source>
        <dbReference type="EMBL" id="EPS26197.1"/>
    </source>
</evidence>
<dbReference type="AlphaFoldDB" id="S8AWE5"/>
<name>S8AWE5_PENO1</name>
<dbReference type="EMBL" id="KB644408">
    <property type="protein sequence ID" value="EPS26197.1"/>
    <property type="molecule type" value="Genomic_DNA"/>
</dbReference>
<proteinExistence type="predicted"/>
<keyword evidence="2" id="KW-1185">Reference proteome</keyword>
<dbReference type="OrthoDB" id="10420878at2759"/>